<sequence>MEKSILLDSIYECVEACENLTTTCAQSSNKTFGKSCLNQALACTDAGMILIIKLNEEPNSLHKNLFIQFIKCCQACINACVGYRIYQTLSVIMKCRKAIEYCSHYIVGQHHTNTYQFTPPSHSLKKYTQLMKSITPQS</sequence>
<accession>A0A937G1N7</accession>
<reference evidence="1" key="1">
    <citation type="submission" date="2021-01" db="EMBL/GenBank/DDBJ databases">
        <title>Fulvivirga kasyanovii gen. nov., sp nov., a novel member of the phylum Bacteroidetes isolated from seawater in a mussel farm.</title>
        <authorList>
            <person name="Zhao L.-H."/>
            <person name="Wang Z.-J."/>
        </authorList>
    </citation>
    <scope>NUCLEOTIDE SEQUENCE</scope>
    <source>
        <strain evidence="1">29W222</strain>
    </source>
</reference>
<gene>
    <name evidence="1" type="ORF">JMN32_21275</name>
</gene>
<protein>
    <submittedName>
        <fullName evidence="1">Uncharacterized protein</fullName>
    </submittedName>
</protein>
<dbReference type="EMBL" id="JAEUGD010000066">
    <property type="protein sequence ID" value="MBL6448858.1"/>
    <property type="molecule type" value="Genomic_DNA"/>
</dbReference>
<proteinExistence type="predicted"/>
<dbReference type="Proteomes" id="UP000614216">
    <property type="component" value="Unassembled WGS sequence"/>
</dbReference>
<evidence type="ECO:0000313" key="2">
    <source>
        <dbReference type="Proteomes" id="UP000614216"/>
    </source>
</evidence>
<dbReference type="RefSeq" id="WP_202858399.1">
    <property type="nucleotide sequence ID" value="NZ_JAEUGD010000066.1"/>
</dbReference>
<dbReference type="Pfam" id="PF03860">
    <property type="entry name" value="Csp"/>
    <property type="match status" value="1"/>
</dbReference>
<organism evidence="1 2">
    <name type="scientific">Fulvivirga marina</name>
    <dbReference type="NCBI Taxonomy" id="2494733"/>
    <lineage>
        <taxon>Bacteria</taxon>
        <taxon>Pseudomonadati</taxon>
        <taxon>Bacteroidota</taxon>
        <taxon>Cytophagia</taxon>
        <taxon>Cytophagales</taxon>
        <taxon>Fulvivirgaceae</taxon>
        <taxon>Fulvivirga</taxon>
    </lineage>
</organism>
<comment type="caution">
    <text evidence="1">The sequence shown here is derived from an EMBL/GenBank/DDBJ whole genome shotgun (WGS) entry which is preliminary data.</text>
</comment>
<dbReference type="Gene3D" id="1.20.1270.360">
    <property type="match status" value="1"/>
</dbReference>
<dbReference type="InterPro" id="IPR005560">
    <property type="entry name" value="Csp_YhjQ"/>
</dbReference>
<dbReference type="AlphaFoldDB" id="A0A937G1N7"/>
<keyword evidence="2" id="KW-1185">Reference proteome</keyword>
<evidence type="ECO:0000313" key="1">
    <source>
        <dbReference type="EMBL" id="MBL6448858.1"/>
    </source>
</evidence>
<name>A0A937G1N7_9BACT</name>